<evidence type="ECO:0000256" key="6">
    <source>
        <dbReference type="ARBA" id="ARBA00022962"/>
    </source>
</evidence>
<dbReference type="Proteomes" id="UP001549122">
    <property type="component" value="Unassembled WGS sequence"/>
</dbReference>
<dbReference type="PROSITE" id="PS51274">
    <property type="entry name" value="GATASE_COBBQ"/>
    <property type="match status" value="1"/>
</dbReference>
<feature type="site" description="Increases nucleophilicity of active site Cys" evidence="7">
    <location>
        <position position="431"/>
    </location>
</feature>
<dbReference type="GO" id="GO:0043802">
    <property type="term" value="F:hydrogenobyrinic acid a,c-diamide synthase (glutamine-hydrolysing) activity"/>
    <property type="evidence" value="ECO:0007669"/>
    <property type="project" value="UniProtKB-EC"/>
</dbReference>
<dbReference type="InterPro" id="IPR029062">
    <property type="entry name" value="Class_I_gatase-like"/>
</dbReference>
<dbReference type="Pfam" id="PF01656">
    <property type="entry name" value="CbiA"/>
    <property type="match status" value="1"/>
</dbReference>
<keyword evidence="4 7" id="KW-0067">ATP-binding</keyword>
<evidence type="ECO:0000259" key="9">
    <source>
        <dbReference type="Pfam" id="PF07685"/>
    </source>
</evidence>
<comment type="caution">
    <text evidence="10">The sequence shown here is derived from an EMBL/GenBank/DDBJ whole genome shotgun (WGS) entry which is preliminary data.</text>
</comment>
<protein>
    <recommendedName>
        <fullName evidence="7">Cobyrinate a,c-diamide synthase</fullName>
        <ecNumber evidence="7">6.3.5.11</ecNumber>
    </recommendedName>
    <alternativeName>
        <fullName evidence="7">Cobyrinic acid a,c-diamide synthetase</fullName>
    </alternativeName>
</protein>
<dbReference type="Pfam" id="PF07685">
    <property type="entry name" value="GATase_3"/>
    <property type="match status" value="1"/>
</dbReference>
<evidence type="ECO:0000256" key="4">
    <source>
        <dbReference type="ARBA" id="ARBA00022840"/>
    </source>
</evidence>
<keyword evidence="2 7" id="KW-0436">Ligase</keyword>
<organism evidence="10 11">
    <name type="scientific">Streptococcus rupicaprae</name>
    <dbReference type="NCBI Taxonomy" id="759619"/>
    <lineage>
        <taxon>Bacteria</taxon>
        <taxon>Bacillati</taxon>
        <taxon>Bacillota</taxon>
        <taxon>Bacilli</taxon>
        <taxon>Lactobacillales</taxon>
        <taxon>Streptococcaceae</taxon>
        <taxon>Streptococcus</taxon>
    </lineage>
</organism>
<feature type="domain" description="CobQ/CobB/MinD/ParA nucleotide binding" evidence="8">
    <location>
        <begin position="5"/>
        <end position="191"/>
    </location>
</feature>
<dbReference type="PANTHER" id="PTHR43873">
    <property type="entry name" value="COBYRINATE A,C-DIAMIDE SYNTHASE"/>
    <property type="match status" value="1"/>
</dbReference>
<feature type="domain" description="CobB/CobQ-like glutamine amidotransferase" evidence="9">
    <location>
        <begin position="248"/>
        <end position="437"/>
    </location>
</feature>
<reference evidence="10 11" key="1">
    <citation type="submission" date="2024-06" db="EMBL/GenBank/DDBJ databases">
        <title>Genomic Encyclopedia of Type Strains, Phase IV (KMG-IV): sequencing the most valuable type-strain genomes for metagenomic binning, comparative biology and taxonomic classification.</title>
        <authorList>
            <person name="Goeker M."/>
        </authorList>
    </citation>
    <scope>NUCLEOTIDE SEQUENCE [LARGE SCALE GENOMIC DNA]</scope>
    <source>
        <strain evidence="10 11">DSM 28303</strain>
    </source>
</reference>
<accession>A0ABV2FEY8</accession>
<name>A0ABV2FEY8_9STRE</name>
<keyword evidence="5 7" id="KW-0460">Magnesium</keyword>
<keyword evidence="6 7" id="KW-0315">Glutamine amidotransferase</keyword>
<evidence type="ECO:0000256" key="3">
    <source>
        <dbReference type="ARBA" id="ARBA00022741"/>
    </source>
</evidence>
<keyword evidence="3 7" id="KW-0547">Nucleotide-binding</keyword>
<dbReference type="Gene3D" id="3.40.50.300">
    <property type="entry name" value="P-loop containing nucleotide triphosphate hydrolases"/>
    <property type="match status" value="2"/>
</dbReference>
<evidence type="ECO:0000256" key="7">
    <source>
        <dbReference type="HAMAP-Rule" id="MF_00027"/>
    </source>
</evidence>
<comment type="similarity">
    <text evidence="7">Belongs to the CobB/CbiA family.</text>
</comment>
<dbReference type="SUPFAM" id="SSF52317">
    <property type="entry name" value="Class I glutamine amidotransferase-like"/>
    <property type="match status" value="1"/>
</dbReference>
<comment type="pathway">
    <text evidence="7">Cofactor biosynthesis; adenosylcobalamin biosynthesis; cob(II)yrinate a,c-diamide from sirohydrochlorin (anaerobic route): step 10/10.</text>
</comment>
<comment type="miscellaneous">
    <text evidence="7">The a and c carboxylates of cobyrinate are activated for nucleophilic attack via formation of a phosphorylated intermediate by ATP. CbiA catalyzes first the amidation of the c-carboxylate, and then that of the a-carboxylate.</text>
</comment>
<dbReference type="EC" id="6.3.5.11" evidence="7"/>
<dbReference type="SUPFAM" id="SSF52540">
    <property type="entry name" value="P-loop containing nucleoside triphosphate hydrolases"/>
    <property type="match status" value="1"/>
</dbReference>
<evidence type="ECO:0000259" key="8">
    <source>
        <dbReference type="Pfam" id="PF01656"/>
    </source>
</evidence>
<comment type="function">
    <text evidence="7">Catalyzes the ATP-dependent amidation of the two carboxylate groups at positions a and c of cobyrinate, using either L-glutamine or ammonia as the nitrogen source.</text>
</comment>
<comment type="catalytic activity">
    <reaction evidence="7">
        <text>cob(II)yrinate + 2 L-glutamine + 2 ATP + 2 H2O = cob(II)yrinate a,c diamide + 2 L-glutamate + 2 ADP + 2 phosphate + 2 H(+)</text>
        <dbReference type="Rhea" id="RHEA:26289"/>
        <dbReference type="ChEBI" id="CHEBI:15377"/>
        <dbReference type="ChEBI" id="CHEBI:15378"/>
        <dbReference type="ChEBI" id="CHEBI:29985"/>
        <dbReference type="ChEBI" id="CHEBI:30616"/>
        <dbReference type="ChEBI" id="CHEBI:43474"/>
        <dbReference type="ChEBI" id="CHEBI:58359"/>
        <dbReference type="ChEBI" id="CHEBI:58537"/>
        <dbReference type="ChEBI" id="CHEBI:58894"/>
        <dbReference type="ChEBI" id="CHEBI:456216"/>
        <dbReference type="EC" id="6.3.5.11"/>
    </reaction>
</comment>
<evidence type="ECO:0000256" key="5">
    <source>
        <dbReference type="ARBA" id="ARBA00022842"/>
    </source>
</evidence>
<dbReference type="InterPro" id="IPR011698">
    <property type="entry name" value="GATase_3"/>
</dbReference>
<keyword evidence="7" id="KW-0169">Cobalamin biosynthesis</keyword>
<dbReference type="GO" id="GO:0042242">
    <property type="term" value="F:cobyrinic acid a,c-diamide synthase activity"/>
    <property type="evidence" value="ECO:0007669"/>
    <property type="project" value="UniProtKB-EC"/>
</dbReference>
<dbReference type="InterPro" id="IPR004484">
    <property type="entry name" value="CbiA/CobB_synth"/>
</dbReference>
<dbReference type="NCBIfam" id="NF002204">
    <property type="entry name" value="PRK01077.1"/>
    <property type="match status" value="1"/>
</dbReference>
<dbReference type="InterPro" id="IPR002586">
    <property type="entry name" value="CobQ/CobB/MinD/ParA_Nub-bd_dom"/>
</dbReference>
<dbReference type="PANTHER" id="PTHR43873:SF1">
    <property type="entry name" value="COBYRINATE A,C-DIAMIDE SYNTHASE"/>
    <property type="match status" value="1"/>
</dbReference>
<dbReference type="RefSeq" id="WP_354363832.1">
    <property type="nucleotide sequence ID" value="NZ_JBEPLO010000002.1"/>
</dbReference>
<dbReference type="HAMAP" id="MF_00027">
    <property type="entry name" value="CobB_CbiA"/>
    <property type="match status" value="1"/>
</dbReference>
<keyword evidence="11" id="KW-1185">Reference proteome</keyword>
<evidence type="ECO:0000256" key="1">
    <source>
        <dbReference type="ARBA" id="ARBA00001946"/>
    </source>
</evidence>
<comment type="cofactor">
    <cofactor evidence="1 7">
        <name>Mg(2+)</name>
        <dbReference type="ChEBI" id="CHEBI:18420"/>
    </cofactor>
</comment>
<proteinExistence type="inferred from homology"/>
<gene>
    <name evidence="7" type="primary">cbiA</name>
    <name evidence="10" type="ORF">ABID29_000241</name>
</gene>
<comment type="domain">
    <text evidence="7">Comprises of two domains. The C-terminal domain contains the binding site for glutamine and catalyzes the hydrolysis of this substrate to glutamate and ammonia. The N-terminal domain is anticipated to bind ATP and cobyrinate and catalyzes the ultimate synthesis of the diamide product. The ammonia produced via the glutaminase domain is probably translocated to the adjacent domain via a molecular tunnel, where it reacts with an activated intermediate.</text>
</comment>
<dbReference type="EMBL" id="JBEPLO010000002">
    <property type="protein sequence ID" value="MET3557132.1"/>
    <property type="molecule type" value="Genomic_DNA"/>
</dbReference>
<feature type="active site" description="Nucleophile" evidence="7">
    <location>
        <position position="328"/>
    </location>
</feature>
<dbReference type="CDD" id="cd05388">
    <property type="entry name" value="CobB_N"/>
    <property type="match status" value="1"/>
</dbReference>
<dbReference type="CDD" id="cd03130">
    <property type="entry name" value="GATase1_CobB"/>
    <property type="match status" value="1"/>
</dbReference>
<evidence type="ECO:0000256" key="2">
    <source>
        <dbReference type="ARBA" id="ARBA00022598"/>
    </source>
</evidence>
<sequence length="452" mass="50135">MKRFMLAGVSSGVGKTTVTLGVLKALSKMGYRVQPYKVGPDYIDTAYHSRITKRPSRNLDSFMIPHQDALAWSYVKWQEDVDVAVVEGVMGLFDGLGTDKDCASSAFIAKQLDIPVVLVIDGKATSTSAAAMVHGFATFDPEVTIAGVIVNRVASEQHYELIKGAIERYTSVEVLGYFPKNIAVELPSRHLGLIPDVELAGLDQSFEQLGEMALAHVRLERLLEKVEAPRLLQDSPFEVKNDTPLRLGYALDEAFHFYYEDNLDLLREAGVTLVPFSPLADQQLPDADAYYFGGGFPEMYAEALMANQTFRQSVLEAHEAGKPIYAECGGLMYLGEALETADGVYEMVGIFEGKSVMTSRLKRFGYCEAKTQVSSLFGPSGTLVRGHEFHHSVFETSEPTVLDLHKERDGQVVSQWAGGYQKGRTFASYLHVHLYQNQDLLSNWLDYIREAT</sequence>
<evidence type="ECO:0000313" key="10">
    <source>
        <dbReference type="EMBL" id="MET3557132.1"/>
    </source>
</evidence>
<evidence type="ECO:0000313" key="11">
    <source>
        <dbReference type="Proteomes" id="UP001549122"/>
    </source>
</evidence>
<dbReference type="InterPro" id="IPR027417">
    <property type="entry name" value="P-loop_NTPase"/>
</dbReference>
<dbReference type="Gene3D" id="3.40.50.880">
    <property type="match status" value="1"/>
</dbReference>
<dbReference type="NCBIfam" id="TIGR00379">
    <property type="entry name" value="cobB"/>
    <property type="match status" value="1"/>
</dbReference>